<dbReference type="OrthoDB" id="381190at2759"/>
<comment type="similarity">
    <text evidence="2 16">Belongs to the PI3/PI4-kinase family. ATM subfamily.</text>
</comment>
<dbReference type="SMART" id="SM01342">
    <property type="entry name" value="TAN"/>
    <property type="match status" value="1"/>
</dbReference>
<name>A0A4S4LU38_9AGAM</name>
<gene>
    <name evidence="21" type="ORF">EW146_g5182</name>
</gene>
<feature type="compositionally biased region" description="Acidic residues" evidence="17">
    <location>
        <begin position="196"/>
        <end position="206"/>
    </location>
</feature>
<keyword evidence="8 16" id="KW-0547">Nucleotide-binding</keyword>
<feature type="compositionally biased region" description="Polar residues" evidence="17">
    <location>
        <begin position="228"/>
        <end position="240"/>
    </location>
</feature>
<dbReference type="Gene3D" id="3.30.1010.10">
    <property type="entry name" value="Phosphatidylinositol 3-kinase Catalytic Subunit, Chain A, domain 4"/>
    <property type="match status" value="1"/>
</dbReference>
<keyword evidence="11 16" id="KW-0067">ATP-binding</keyword>
<keyword evidence="12 16" id="KW-0539">Nucleus</keyword>
<keyword evidence="16" id="KW-0156">Chromatin regulator</keyword>
<reference evidence="21 22" key="1">
    <citation type="submission" date="2019-02" db="EMBL/GenBank/DDBJ databases">
        <title>Genome sequencing of the rare red list fungi Bondarzewia mesenterica.</title>
        <authorList>
            <person name="Buettner E."/>
            <person name="Kellner H."/>
        </authorList>
    </citation>
    <scope>NUCLEOTIDE SEQUENCE [LARGE SCALE GENOMIC DNA]</scope>
    <source>
        <strain evidence="21 22">DSM 108281</strain>
    </source>
</reference>
<dbReference type="EC" id="2.7.11.1" evidence="4 16"/>
<evidence type="ECO:0000256" key="11">
    <source>
        <dbReference type="ARBA" id="ARBA00022840"/>
    </source>
</evidence>
<dbReference type="Pfam" id="PF11640">
    <property type="entry name" value="TAN"/>
    <property type="match status" value="1"/>
</dbReference>
<dbReference type="GO" id="GO:0006325">
    <property type="term" value="P:chromatin organization"/>
    <property type="evidence" value="ECO:0007669"/>
    <property type="project" value="UniProtKB-KW"/>
</dbReference>
<dbReference type="PROSITE" id="PS51189">
    <property type="entry name" value="FAT"/>
    <property type="match status" value="1"/>
</dbReference>
<evidence type="ECO:0000259" key="19">
    <source>
        <dbReference type="PROSITE" id="PS51189"/>
    </source>
</evidence>
<dbReference type="Pfam" id="PF02260">
    <property type="entry name" value="FATC"/>
    <property type="match status" value="1"/>
</dbReference>
<keyword evidence="7 16" id="KW-0808">Transferase</keyword>
<keyword evidence="6 16" id="KW-0723">Serine/threonine-protein kinase</keyword>
<feature type="domain" description="FAT" evidence="19">
    <location>
        <begin position="1965"/>
        <end position="2576"/>
    </location>
</feature>
<dbReference type="InterPro" id="IPR021668">
    <property type="entry name" value="TAN"/>
</dbReference>
<feature type="region of interest" description="Disordered" evidence="17">
    <location>
        <begin position="196"/>
        <end position="240"/>
    </location>
</feature>
<evidence type="ECO:0000313" key="21">
    <source>
        <dbReference type="EMBL" id="THH15268.1"/>
    </source>
</evidence>
<dbReference type="GO" id="GO:0006281">
    <property type="term" value="P:DNA repair"/>
    <property type="evidence" value="ECO:0007669"/>
    <property type="project" value="InterPro"/>
</dbReference>
<dbReference type="SUPFAM" id="SSF56112">
    <property type="entry name" value="Protein kinase-like (PK-like)"/>
    <property type="match status" value="1"/>
</dbReference>
<evidence type="ECO:0000259" key="18">
    <source>
        <dbReference type="PROSITE" id="PS50290"/>
    </source>
</evidence>
<comment type="catalytic activity">
    <reaction evidence="15">
        <text>L-seryl-[protein] + ATP = O-phospho-L-seryl-[protein] + ADP + H(+)</text>
        <dbReference type="Rhea" id="RHEA:17989"/>
        <dbReference type="Rhea" id="RHEA-COMP:9863"/>
        <dbReference type="Rhea" id="RHEA-COMP:11604"/>
        <dbReference type="ChEBI" id="CHEBI:15378"/>
        <dbReference type="ChEBI" id="CHEBI:29999"/>
        <dbReference type="ChEBI" id="CHEBI:30616"/>
        <dbReference type="ChEBI" id="CHEBI:83421"/>
        <dbReference type="ChEBI" id="CHEBI:456216"/>
        <dbReference type="EC" id="2.7.11.1"/>
    </reaction>
</comment>
<dbReference type="InterPro" id="IPR014009">
    <property type="entry name" value="PIK_FAT"/>
</dbReference>
<evidence type="ECO:0000256" key="6">
    <source>
        <dbReference type="ARBA" id="ARBA00022527"/>
    </source>
</evidence>
<organism evidence="21 22">
    <name type="scientific">Bondarzewia mesenterica</name>
    <dbReference type="NCBI Taxonomy" id="1095465"/>
    <lineage>
        <taxon>Eukaryota</taxon>
        <taxon>Fungi</taxon>
        <taxon>Dikarya</taxon>
        <taxon>Basidiomycota</taxon>
        <taxon>Agaricomycotina</taxon>
        <taxon>Agaricomycetes</taxon>
        <taxon>Russulales</taxon>
        <taxon>Bondarzewiaceae</taxon>
        <taxon>Bondarzewia</taxon>
    </lineage>
</organism>
<dbReference type="SMART" id="SM00146">
    <property type="entry name" value="PI3Kc"/>
    <property type="match status" value="1"/>
</dbReference>
<evidence type="ECO:0000259" key="20">
    <source>
        <dbReference type="PROSITE" id="PS51190"/>
    </source>
</evidence>
<dbReference type="Gene3D" id="1.10.1070.11">
    <property type="entry name" value="Phosphatidylinositol 3-/4-kinase, catalytic domain"/>
    <property type="match status" value="1"/>
</dbReference>
<comment type="caution">
    <text evidence="21">The sequence shown here is derived from an EMBL/GenBank/DDBJ whole genome shotgun (WGS) entry which is preliminary data.</text>
</comment>
<keyword evidence="22" id="KW-1185">Reference proteome</keyword>
<protein>
    <recommendedName>
        <fullName evidence="5 16">Serine/threonine-protein kinase Tel1</fullName>
        <ecNumber evidence="4 16">2.7.11.1</ecNumber>
    </recommendedName>
</protein>
<dbReference type="SUPFAM" id="SSF48371">
    <property type="entry name" value="ARM repeat"/>
    <property type="match status" value="1"/>
</dbReference>
<evidence type="ECO:0000256" key="3">
    <source>
        <dbReference type="ARBA" id="ARBA00011370"/>
    </source>
</evidence>
<keyword evidence="10 16" id="KW-0418">Kinase</keyword>
<dbReference type="GO" id="GO:0005524">
    <property type="term" value="F:ATP binding"/>
    <property type="evidence" value="ECO:0007669"/>
    <property type="project" value="UniProtKB-KW"/>
</dbReference>
<feature type="region of interest" description="Disordered" evidence="17">
    <location>
        <begin position="2979"/>
        <end position="2998"/>
    </location>
</feature>
<dbReference type="InterPro" id="IPR038980">
    <property type="entry name" value="ATM_plant"/>
</dbReference>
<evidence type="ECO:0000256" key="10">
    <source>
        <dbReference type="ARBA" id="ARBA00022777"/>
    </source>
</evidence>
<dbReference type="PANTHER" id="PTHR37079">
    <property type="entry name" value="SERINE/THREONINE-PROTEIN KINASE ATM"/>
    <property type="match status" value="1"/>
</dbReference>
<comment type="subunit">
    <text evidence="3">Associates with DNA double-strand breaks.</text>
</comment>
<evidence type="ECO:0000256" key="14">
    <source>
        <dbReference type="ARBA" id="ARBA00047899"/>
    </source>
</evidence>
<evidence type="ECO:0000256" key="5">
    <source>
        <dbReference type="ARBA" id="ARBA00014619"/>
    </source>
</evidence>
<evidence type="ECO:0000313" key="22">
    <source>
        <dbReference type="Proteomes" id="UP000310158"/>
    </source>
</evidence>
<dbReference type="Proteomes" id="UP000310158">
    <property type="component" value="Unassembled WGS sequence"/>
</dbReference>
<keyword evidence="16" id="KW-0158">Chromosome</keyword>
<dbReference type="GO" id="GO:0035556">
    <property type="term" value="P:intracellular signal transduction"/>
    <property type="evidence" value="ECO:0007669"/>
    <property type="project" value="UniProtKB-ARBA"/>
</dbReference>
<feature type="domain" description="PI3K/PI4K catalytic" evidence="18">
    <location>
        <begin position="2690"/>
        <end position="3008"/>
    </location>
</feature>
<dbReference type="InterPro" id="IPR000403">
    <property type="entry name" value="PI3/4_kinase_cat_dom"/>
</dbReference>
<evidence type="ECO:0000256" key="7">
    <source>
        <dbReference type="ARBA" id="ARBA00022679"/>
    </source>
</evidence>
<evidence type="ECO:0000256" key="8">
    <source>
        <dbReference type="ARBA" id="ARBA00022741"/>
    </source>
</evidence>
<dbReference type="InterPro" id="IPR011009">
    <property type="entry name" value="Kinase-like_dom_sf"/>
</dbReference>
<evidence type="ECO:0000256" key="2">
    <source>
        <dbReference type="ARBA" id="ARBA00010769"/>
    </source>
</evidence>
<dbReference type="GO" id="GO:0005634">
    <property type="term" value="C:nucleus"/>
    <property type="evidence" value="ECO:0007669"/>
    <property type="project" value="UniProtKB-SubCell"/>
</dbReference>
<dbReference type="Pfam" id="PF00454">
    <property type="entry name" value="PI3_PI4_kinase"/>
    <property type="match status" value="1"/>
</dbReference>
<evidence type="ECO:0000256" key="4">
    <source>
        <dbReference type="ARBA" id="ARBA00012513"/>
    </source>
</evidence>
<comment type="catalytic activity">
    <reaction evidence="14 16">
        <text>L-threonyl-[protein] + ATP = O-phospho-L-threonyl-[protein] + ADP + H(+)</text>
        <dbReference type="Rhea" id="RHEA:46608"/>
        <dbReference type="Rhea" id="RHEA-COMP:11060"/>
        <dbReference type="Rhea" id="RHEA-COMP:11605"/>
        <dbReference type="ChEBI" id="CHEBI:15378"/>
        <dbReference type="ChEBI" id="CHEBI:30013"/>
        <dbReference type="ChEBI" id="CHEBI:30616"/>
        <dbReference type="ChEBI" id="CHEBI:61977"/>
        <dbReference type="ChEBI" id="CHEBI:456216"/>
        <dbReference type="EC" id="2.7.11.1"/>
    </reaction>
</comment>
<dbReference type="PROSITE" id="PS00916">
    <property type="entry name" value="PI3_4_KINASE_2"/>
    <property type="match status" value="1"/>
</dbReference>
<evidence type="ECO:0000256" key="9">
    <source>
        <dbReference type="ARBA" id="ARBA00022763"/>
    </source>
</evidence>
<dbReference type="PROSITE" id="PS51190">
    <property type="entry name" value="FATC"/>
    <property type="match status" value="1"/>
</dbReference>
<dbReference type="GO" id="GO:0004674">
    <property type="term" value="F:protein serine/threonine kinase activity"/>
    <property type="evidence" value="ECO:0007669"/>
    <property type="project" value="UniProtKB-KW"/>
</dbReference>
<dbReference type="GO" id="GO:0106310">
    <property type="term" value="F:protein serine kinase activity"/>
    <property type="evidence" value="ECO:0007669"/>
    <property type="project" value="RHEA"/>
</dbReference>
<comment type="function">
    <text evidence="13 16">Serine/threonine protein kinase which activates checkpoint signaling upon genotoxic stresses such as ionizing radiation (IR), ultraviolet light (UV), or DNA replication stalling, thereby acting as a DNA damage sensor. Recognizes the substrate consensus sequence [ST]-Q. Phosphorylates histone H2A to form H2AS128ph (gamma-H2A) at sites of DNA damage, involved in the regulation of DNA damage response mechanism. Required for the control of telomere length and genome stability.</text>
</comment>
<evidence type="ECO:0000256" key="15">
    <source>
        <dbReference type="ARBA" id="ARBA00048679"/>
    </source>
</evidence>
<dbReference type="InterPro" id="IPR003152">
    <property type="entry name" value="FATC_dom"/>
</dbReference>
<proteinExistence type="inferred from homology"/>
<evidence type="ECO:0000256" key="12">
    <source>
        <dbReference type="ARBA" id="ARBA00023242"/>
    </source>
</evidence>
<evidence type="ECO:0000256" key="1">
    <source>
        <dbReference type="ARBA" id="ARBA00004123"/>
    </source>
</evidence>
<dbReference type="CDD" id="cd05171">
    <property type="entry name" value="PIKKc_ATM"/>
    <property type="match status" value="1"/>
</dbReference>
<dbReference type="PROSITE" id="PS50290">
    <property type="entry name" value="PI3_4_KINASE_3"/>
    <property type="match status" value="1"/>
</dbReference>
<comment type="subcellular location">
    <subcellularLocation>
        <location evidence="16">Chromosome</location>
        <location evidence="16">Telomere</location>
    </subcellularLocation>
    <subcellularLocation>
        <location evidence="1 16">Nucleus</location>
    </subcellularLocation>
</comment>
<sequence length="3059" mass="345028">MNSLKVVCDQLSSDKIKERQEGISSIRIIFSRDSLINNLDEKGTGKPWLAVYQALFETAIKEKGLCTKRTTKFTSTAAAERRLSEAASAIRWLTERCVRKLRGKVIKVLIIHFLQMCVHEGQLYAPVALDYAKAIRCIVSYAPHLEHLDEEMWVKIVEMGFNVVLDDSLRKRLGDEEIEVEISVGMAAIGDDLDYYQGDEDEDEEGNVPSTSASPTKKRRRREASATPGPSTSRASFSTEASRPVSLEQIEFTSLLAVLFLSPSAPLLSPNYPHLATGILNRLLRFIRLYPMDTSLHQDFLAGLSATLSHLALNKRDAVSQFARGAWDGLIGMWGTKNKSMKEALVVVLRILFPYYTASNSNPGSPYTDGVVKLWHLLDGEADSRWGIDGLSIDCLRMQLILPHAAEEGEPSPFVARTFRFGWNFDSLQALAWAILELQADCAEKLYLLSETVHTPMQSFSKKDGKRIKLENPISSLLSSIRIQTVSAIRAYHLEILLFIIDRHWAVLHDELQQEVISTLLQFIAFDDAVVQSWTFLCLTAIAEQQVHVKPSGTRGLSTWDPVWTHAMRRANVPIVCRAACHLAYTLLLYSKQLLTSQRVLVEIETLAKDLDVQGPPFPYDSVCIFLALCLQVASQDMRLYRMHLEEKVLTRGNSPDGGRTKLSHPTVVDMMTLLESICGLPKRSSLICRTTLPQCAIVDQIKEEQRTAVIRRFLLYAQLPPFHTPSAPNTNLSIGPTANQPNANILADFAQPGDRERKVSAALLKFLESLISDWESMPDAGAHASADKTRRFLDCAVMALAFESILAFNGIRSNRRVLRVSCKLIAHVTPLLTSQRWSLDEKALVLLGFEPLISAGEDREDPPWEGLLSPDQGTGIRKEVLRSLISSTAVKRRQMLASRRELQRIIWQSSDVQDIFAEVMVTLKNVLRFILTRLTGDRHSSNAMDVDDKDDFGPIRTTPLAANTPEAQRQTKGTSSAQDVMAVCMAFLALGPILQSSSGEPTRDKELTRLILDSDGDEFLLASSSYFSNVRQRTLNLNVTTLDHFLEKFESLLIQYTYSLNGQLQLLVIQFLESTISLWTQGPVADSETGEHARSLCRWLLDSLGGGKTRCWKIRDSIVTFLDQYLAQDPMEKVWSMSYFDDDDDEIRPSIVPTAALPTMSNDQDIRVRFRVANANARLFTLSRFQHSNPMELYDTIRKGLCIDLSKFEHMITRLLTLGNIMVVSSAIRRGPYWHLLEICHFTDKYSHHIEIIFNGVSERMGLSKPSGLFEVYVSQIAFSIFKADDMDFLRFPPSVLGYLDRKECAEAAFRAFTPVNILAGGQDQKQIADGRRLFKNHCQAISKSTTQGFRDCFADCVGYELASWADNYMQPEATVFPDVLERDLMDKIGSWDPEMPVEENLRQNVDGIIVAILRTLRDQDCRAEGIIYQQLCLQQSDRVAQAFQVLTRHRSVDDTQAHQPNLPAFPTKTVLLSLRWLCARVPNATSPATTYHVLHQLLSDVQQSPLVYEQKRYLNALCLWISCHYRHFREPILLHALVNGASSLLAQIDLARAAQSILEWAFGQYAKAGDKNSRLTDVLIRVCCLAHDYTTSADVDISATGADLLQWLENQVIFLSTLPKIKPQIIKALLAWPREPCEELASLYAVISSASLSSILADPRITSNKFRVVRRLRDLSFTRQYPASQFSRMDFWRLKDCIPPSHQLQDADIDAFSNLLLVHKGQIHSFGTSPLSAQVMHHQRHWISRTESETDFGTTADSANSERSILEHLLTMLNSDAPSRVHVAYRVLRNLASTELPDIQVWSTEYLTETNYFRECPHPAISRPHVDIRNALDSKSLVEMANDFSRWVPTIATLFSDALGTDNPFYAQLAVILQSDTAFADQTLPTLVHTLLQFNLSNAASGEGSSCRSALSRYFTSVLSSASSDVLSLRAVVNIVLHLRHFLPGHTTDASAYDKWLDLDFMLLSQSAIACGAYTTALLFHELAVEYQGDTLLRRVDDAEKILFDIYSHIEEPDSFYGIKAHDFHHFLMKRLHHEQQWEKAFQFHGAAMEANNRDPEEAEGVLQSLHSFGFDNLALGIQQNVSNFVEGSQGVATMSYHLGWRTETWDLPEQIGTHSPGVTLYQALRAVYRERDPRAIEATVRTALLEEMNRLRILGDEDLAGVHEATQNLVCLSQVKLWGSSAIQHSLQSKNLDPEQWSDFSQIDPEFDFRTLESIMATRISLLRSVRQKEQRIQIGTIRTPFVSELFDIERRCLIRISEAARDSQNLQVALNSVTRAQHLEQKHKSNPNTSQEFASVLWLKKEPKSAVGYMQDLIDRHFQTTYLQDTQAYAQKARLLSRLGSWSSEACLQKPTDIWHQYFKPAASLLNELLSSAATPDSTHAAVYHECAVFADRQYQAVVKSPDAIRVKMYADRKAKEMEDRSQQMARLQLGSAEYRELHSDQEKAKKQLTEDKARYSKHTQARNIFLQQAIDMYSRCLHASDAFDEDGHIRLASLWFANFDDPSVQETVRASVDRIPSRKFVFLAHQLSARLSKPSNGSPSEGQQLLQSLMLRMCSEHPFHSLYQVYCLRPPSPGSAPSRRLSARHDPSFSQGERAAAANDIFDRLRVETSTAARLKDVESVCYASLHWAKYSIKDRLRRKGNGPYPIPDDLPIRKLRNVPVPILTIHTPLDPTMKYQDCVCISYYETDFETAGGINLPKITICRGSDGAKYKQLFKGEGDDDLRQDAVMEQVFDLVNVVLRSDRETRKRNLSIRGYKVIPLAVQAGILEFVGNTSPLSNWLNKAHPKYNRDDISSLEFSKKMSEMRKQNDKNPSLNTMLITLFNKLRPKFRPVMRHYFTEKQKMPMSWFAMRLNYTRSVATTSIVGHILGLGDRHTSNILMDNGTGEAVPIDLGIAFEQGKLLHVPELVPFRMTADMVDGMGSSGTQGVFQRCAEETLRVLREGSEVILTVLEVFKYDPLHSWTANEFKLKRVQGNSNDPAQPQPQPTRDNTRMGIGIDMSSGGVDEAADRALTSVARKLDKSLSVEYTVNELIAEATDPANLACMFIGWSPHH</sequence>
<keyword evidence="9 16" id="KW-0227">DNA damage</keyword>
<dbReference type="SMART" id="SM01343">
    <property type="entry name" value="FATC"/>
    <property type="match status" value="1"/>
</dbReference>
<dbReference type="InterPro" id="IPR018936">
    <property type="entry name" value="PI3/4_kinase_CS"/>
</dbReference>
<evidence type="ECO:0000256" key="16">
    <source>
        <dbReference type="RuleBase" id="RU365027"/>
    </source>
</evidence>
<feature type="domain" description="FATC" evidence="20">
    <location>
        <begin position="3027"/>
        <end position="3059"/>
    </location>
</feature>
<dbReference type="InterPro" id="IPR016024">
    <property type="entry name" value="ARM-type_fold"/>
</dbReference>
<dbReference type="GO" id="GO:0000781">
    <property type="term" value="C:chromosome, telomeric region"/>
    <property type="evidence" value="ECO:0007669"/>
    <property type="project" value="UniProtKB-SubCell"/>
</dbReference>
<dbReference type="EMBL" id="SGPL01000219">
    <property type="protein sequence ID" value="THH15268.1"/>
    <property type="molecule type" value="Genomic_DNA"/>
</dbReference>
<keyword evidence="16" id="KW-0779">Telomere</keyword>
<accession>A0A4S4LU38</accession>
<dbReference type="PANTHER" id="PTHR37079:SF4">
    <property type="entry name" value="SERINE_THREONINE-PROTEIN KINASE ATM"/>
    <property type="match status" value="1"/>
</dbReference>
<dbReference type="InterPro" id="IPR036940">
    <property type="entry name" value="PI3/4_kinase_cat_sf"/>
</dbReference>
<evidence type="ECO:0000256" key="17">
    <source>
        <dbReference type="SAM" id="MobiDB-lite"/>
    </source>
</evidence>
<dbReference type="InterPro" id="IPR044107">
    <property type="entry name" value="PIKKc_ATM"/>
</dbReference>
<evidence type="ECO:0000256" key="13">
    <source>
        <dbReference type="ARBA" id="ARBA00025079"/>
    </source>
</evidence>